<evidence type="ECO:0000313" key="2">
    <source>
        <dbReference type="EMBL" id="KAK4545334.1"/>
    </source>
</evidence>
<protein>
    <recommendedName>
        <fullName evidence="1">F-box domain-containing protein</fullName>
    </recommendedName>
</protein>
<dbReference type="Gene3D" id="1.20.1280.50">
    <property type="match status" value="1"/>
</dbReference>
<dbReference type="Gene3D" id="2.130.10.10">
    <property type="entry name" value="YVTN repeat-like/Quinoprotein amine dehydrogenase"/>
    <property type="match status" value="1"/>
</dbReference>
<dbReference type="InterPro" id="IPR036322">
    <property type="entry name" value="WD40_repeat_dom_sf"/>
</dbReference>
<dbReference type="SUPFAM" id="SSF81383">
    <property type="entry name" value="F-box domain"/>
    <property type="match status" value="1"/>
</dbReference>
<evidence type="ECO:0000259" key="1">
    <source>
        <dbReference type="PROSITE" id="PS50181"/>
    </source>
</evidence>
<dbReference type="SUPFAM" id="SSF50978">
    <property type="entry name" value="WD40 repeat-like"/>
    <property type="match status" value="1"/>
</dbReference>
<dbReference type="InterPro" id="IPR036047">
    <property type="entry name" value="F-box-like_dom_sf"/>
</dbReference>
<dbReference type="EMBL" id="JAVFHQ010000020">
    <property type="protein sequence ID" value="KAK4545334.1"/>
    <property type="molecule type" value="Genomic_DNA"/>
</dbReference>
<dbReference type="AlphaFoldDB" id="A0AAV9JJM0"/>
<keyword evidence="3" id="KW-1185">Reference proteome</keyword>
<sequence length="575" mass="64346">MEMQSSIAAGPPADPLTLLPPEIVLRILEFASIATLAAATRLSKAWHRFIDEHHSDAIYSTETKITRPGGAQDFSFLQGGNSFAKYFDGTTSWKDLCKRQTLLPRNWDQARPFTRESVLQVGYSSVWRFRPDFKRRFFVSTSQSGGLNVTDMDTGRLLWRLPSTEEREHDAVRPWAHLEYQDGTAVWDSWGESVEVWKTDLEGLARGEFRKVAVLKHDCETRGFQLSYDTLCVVSTEGKGFVYDMKTTPPGLKTRLETRDDAVGHLDQNQDVVMYSFGTAGYHIHDKVSGKRLGILEPWHCETYYHINHPATTAVPALDGRHGPTFQIFPPIAPSRDRLDPLKLERGPLPRASGELQTPVAEDEWGAGMLSGDTMVGVSRYGRIFICRDWPSAIQGTAVNSFSYIVECDSDGAGFDFGGWLSVRNNRILFEIEHRIYVLALTEDGWVQDVQHPQRASYSLLTSSAPQLAVPVSFMALYDDCIMNTYRTLGCRRRIAAEQGQQHGDDPARIFPVVAIRILSFAPDLDGTPEQPALWEAQAPASEVGRAQTGLPQLDDEDEDFGLEVADSGPGWISW</sequence>
<dbReference type="PROSITE" id="PS50181">
    <property type="entry name" value="FBOX"/>
    <property type="match status" value="1"/>
</dbReference>
<dbReference type="Pfam" id="PF12937">
    <property type="entry name" value="F-box-like"/>
    <property type="match status" value="1"/>
</dbReference>
<dbReference type="InterPro" id="IPR001810">
    <property type="entry name" value="F-box_dom"/>
</dbReference>
<evidence type="ECO:0000313" key="3">
    <source>
        <dbReference type="Proteomes" id="UP001324427"/>
    </source>
</evidence>
<gene>
    <name evidence="2" type="ORF">LTR36_003514</name>
</gene>
<feature type="domain" description="F-box" evidence="1">
    <location>
        <begin position="13"/>
        <end position="62"/>
    </location>
</feature>
<proteinExistence type="predicted"/>
<dbReference type="Proteomes" id="UP001324427">
    <property type="component" value="Unassembled WGS sequence"/>
</dbReference>
<reference evidence="2 3" key="1">
    <citation type="submission" date="2021-11" db="EMBL/GenBank/DDBJ databases">
        <title>Black yeast isolated from Biological Soil Crust.</title>
        <authorList>
            <person name="Kurbessoian T."/>
        </authorList>
    </citation>
    <scope>NUCLEOTIDE SEQUENCE [LARGE SCALE GENOMIC DNA]</scope>
    <source>
        <strain evidence="2 3">CCFEE 5522</strain>
    </source>
</reference>
<comment type="caution">
    <text evidence="2">The sequence shown here is derived from an EMBL/GenBank/DDBJ whole genome shotgun (WGS) entry which is preliminary data.</text>
</comment>
<name>A0AAV9JJM0_9PEZI</name>
<accession>A0AAV9JJM0</accession>
<dbReference type="InterPro" id="IPR015943">
    <property type="entry name" value="WD40/YVTN_repeat-like_dom_sf"/>
</dbReference>
<organism evidence="2 3">
    <name type="scientific">Oleoguttula mirabilis</name>
    <dbReference type="NCBI Taxonomy" id="1507867"/>
    <lineage>
        <taxon>Eukaryota</taxon>
        <taxon>Fungi</taxon>
        <taxon>Dikarya</taxon>
        <taxon>Ascomycota</taxon>
        <taxon>Pezizomycotina</taxon>
        <taxon>Dothideomycetes</taxon>
        <taxon>Dothideomycetidae</taxon>
        <taxon>Mycosphaerellales</taxon>
        <taxon>Teratosphaeriaceae</taxon>
        <taxon>Oleoguttula</taxon>
    </lineage>
</organism>